<dbReference type="Pfam" id="PF03816">
    <property type="entry name" value="LytR_cpsA_psr"/>
    <property type="match status" value="1"/>
</dbReference>
<dbReference type="PANTHER" id="PTHR33392">
    <property type="entry name" value="POLYISOPRENYL-TEICHOIC ACID--PEPTIDOGLYCAN TEICHOIC ACID TRANSFERASE TAGU"/>
    <property type="match status" value="1"/>
</dbReference>
<dbReference type="InterPro" id="IPR050922">
    <property type="entry name" value="LytR/CpsA/Psr_CW_biosynth"/>
</dbReference>
<dbReference type="NCBIfam" id="TIGR00350">
    <property type="entry name" value="lytR_cpsA_psr"/>
    <property type="match status" value="1"/>
</dbReference>
<organism evidence="3 4">
    <name type="scientific">Christensenella tenuis</name>
    <dbReference type="NCBI Taxonomy" id="2763033"/>
    <lineage>
        <taxon>Bacteria</taxon>
        <taxon>Bacillati</taxon>
        <taxon>Bacillota</taxon>
        <taxon>Clostridia</taxon>
        <taxon>Christensenellales</taxon>
        <taxon>Christensenellaceae</taxon>
        <taxon>Christensenella</taxon>
    </lineage>
</organism>
<sequence>MNHHKKIKALLAVLIVLVICASGVGYALIDTYSGLKENPMAAFVSAGPDEVKPKEEGSILTGDTPAETIRIDGQTYQKNANTISILMLGVDWDGTEVKDATGARTDMLMLCTMDVQNNQITFTSIPRDTRTKVHYADSKTGEIKDDTMVTKINHAYVVAGGNDPEKHGADNSMLAVKDLIECDGQLDIPVDYYVSIDLEHLSDLAEALGGIEVTLDQDYPDIGSKGETIHLEGNNVRLYLQNRKQMVGGEMDRQRHEQDFMMALAKKIKNMGAVQAATKLFPQLANNVIQTNLNLDQIVAMAGVLDKIGSIDEIKMDTFEETDESWQKFPDPLVSNPPELDYFVMDEDELLGKMLDLYYIAQ</sequence>
<accession>A0ABR7EG90</accession>
<name>A0ABR7EG90_9FIRM</name>
<evidence type="ECO:0000256" key="1">
    <source>
        <dbReference type="ARBA" id="ARBA00006068"/>
    </source>
</evidence>
<proteinExistence type="inferred from homology"/>
<protein>
    <submittedName>
        <fullName evidence="3">LCP family protein</fullName>
    </submittedName>
</protein>
<comment type="similarity">
    <text evidence="1">Belongs to the LytR/CpsA/Psr (LCP) family.</text>
</comment>
<dbReference type="EMBL" id="JACOON010000005">
    <property type="protein sequence ID" value="MBC5648785.1"/>
    <property type="molecule type" value="Genomic_DNA"/>
</dbReference>
<evidence type="ECO:0000259" key="2">
    <source>
        <dbReference type="Pfam" id="PF03816"/>
    </source>
</evidence>
<dbReference type="InterPro" id="IPR004474">
    <property type="entry name" value="LytR_CpsA_psr"/>
</dbReference>
<dbReference type="Gene3D" id="3.40.630.190">
    <property type="entry name" value="LCP protein"/>
    <property type="match status" value="1"/>
</dbReference>
<keyword evidence="4" id="KW-1185">Reference proteome</keyword>
<gene>
    <name evidence="3" type="ORF">H8S18_10600</name>
</gene>
<feature type="domain" description="Cell envelope-related transcriptional attenuator" evidence="2">
    <location>
        <begin position="104"/>
        <end position="269"/>
    </location>
</feature>
<dbReference type="RefSeq" id="WP_186858236.1">
    <property type="nucleotide sequence ID" value="NZ_JACOON010000005.1"/>
</dbReference>
<reference evidence="3 4" key="1">
    <citation type="submission" date="2020-08" db="EMBL/GenBank/DDBJ databases">
        <title>Genome public.</title>
        <authorList>
            <person name="Liu C."/>
            <person name="Sun Q."/>
        </authorList>
    </citation>
    <scope>NUCLEOTIDE SEQUENCE [LARGE SCALE GENOMIC DNA]</scope>
    <source>
        <strain evidence="3 4">NSJ-35</strain>
    </source>
</reference>
<dbReference type="PANTHER" id="PTHR33392:SF6">
    <property type="entry name" value="POLYISOPRENYL-TEICHOIC ACID--PEPTIDOGLYCAN TEICHOIC ACID TRANSFERASE TAGU"/>
    <property type="match status" value="1"/>
</dbReference>
<evidence type="ECO:0000313" key="3">
    <source>
        <dbReference type="EMBL" id="MBC5648785.1"/>
    </source>
</evidence>
<evidence type="ECO:0000313" key="4">
    <source>
        <dbReference type="Proteomes" id="UP000606889"/>
    </source>
</evidence>
<dbReference type="Proteomes" id="UP000606889">
    <property type="component" value="Unassembled WGS sequence"/>
</dbReference>
<comment type="caution">
    <text evidence="3">The sequence shown here is derived from an EMBL/GenBank/DDBJ whole genome shotgun (WGS) entry which is preliminary data.</text>
</comment>